<protein>
    <submittedName>
        <fullName evidence="5">Zgc:171501</fullName>
    </submittedName>
</protein>
<feature type="region of interest" description="Disordered" evidence="3">
    <location>
        <begin position="502"/>
        <end position="546"/>
    </location>
</feature>
<dbReference type="PANTHER" id="PTHR11328:SF44">
    <property type="entry name" value="SODIUM-DEPENDENT LYSOPHOSPHATIDYLCHOLINE SYMPORTER 1-B"/>
    <property type="match status" value="1"/>
</dbReference>
<name>A0A8C6T317_9GOBI</name>
<dbReference type="Ensembl" id="ENSNMLT00000016042.1">
    <property type="protein sequence ID" value="ENSNMLP00000014262.1"/>
    <property type="gene ID" value="ENSNMLG00000009531.1"/>
</dbReference>
<feature type="transmembrane region" description="Helical" evidence="4">
    <location>
        <begin position="338"/>
        <end position="360"/>
    </location>
</feature>
<reference evidence="5" key="1">
    <citation type="submission" date="2025-08" db="UniProtKB">
        <authorList>
            <consortium name="Ensembl"/>
        </authorList>
    </citation>
    <scope>IDENTIFICATION</scope>
</reference>
<organism evidence="5 6">
    <name type="scientific">Neogobius melanostomus</name>
    <name type="common">round goby</name>
    <dbReference type="NCBI Taxonomy" id="47308"/>
    <lineage>
        <taxon>Eukaryota</taxon>
        <taxon>Metazoa</taxon>
        <taxon>Chordata</taxon>
        <taxon>Craniata</taxon>
        <taxon>Vertebrata</taxon>
        <taxon>Euteleostomi</taxon>
        <taxon>Actinopterygii</taxon>
        <taxon>Neopterygii</taxon>
        <taxon>Teleostei</taxon>
        <taxon>Neoteleostei</taxon>
        <taxon>Acanthomorphata</taxon>
        <taxon>Gobiaria</taxon>
        <taxon>Gobiiformes</taxon>
        <taxon>Gobioidei</taxon>
        <taxon>Gobiidae</taxon>
        <taxon>Benthophilinae</taxon>
        <taxon>Neogobiini</taxon>
        <taxon>Neogobius</taxon>
    </lineage>
</organism>
<dbReference type="Gene3D" id="1.20.1250.20">
    <property type="entry name" value="MFS general substrate transporter like domains"/>
    <property type="match status" value="1"/>
</dbReference>
<keyword evidence="6" id="KW-1185">Reference proteome</keyword>
<dbReference type="GO" id="GO:0015293">
    <property type="term" value="F:symporter activity"/>
    <property type="evidence" value="ECO:0007669"/>
    <property type="project" value="InterPro"/>
</dbReference>
<dbReference type="AlphaFoldDB" id="A0A8C6T317"/>
<dbReference type="InterPro" id="IPR036259">
    <property type="entry name" value="MFS_trans_sf"/>
</dbReference>
<evidence type="ECO:0000256" key="1">
    <source>
        <dbReference type="ARBA" id="ARBA00004141"/>
    </source>
</evidence>
<dbReference type="GO" id="GO:0008643">
    <property type="term" value="P:carbohydrate transport"/>
    <property type="evidence" value="ECO:0007669"/>
    <property type="project" value="InterPro"/>
</dbReference>
<keyword evidence="4" id="KW-0812">Transmembrane</keyword>
<evidence type="ECO:0000313" key="6">
    <source>
        <dbReference type="Proteomes" id="UP000694523"/>
    </source>
</evidence>
<dbReference type="Proteomes" id="UP000694523">
    <property type="component" value="Unplaced"/>
</dbReference>
<feature type="transmembrane region" description="Helical" evidence="4">
    <location>
        <begin position="222"/>
        <end position="245"/>
    </location>
</feature>
<proteinExistence type="inferred from homology"/>
<evidence type="ECO:0000256" key="4">
    <source>
        <dbReference type="SAM" id="Phobius"/>
    </source>
</evidence>
<keyword evidence="4" id="KW-1133">Transmembrane helix</keyword>
<feature type="transmembrane region" description="Helical" evidence="4">
    <location>
        <begin position="271"/>
        <end position="292"/>
    </location>
</feature>
<dbReference type="Pfam" id="PF13347">
    <property type="entry name" value="MFS_2"/>
    <property type="match status" value="1"/>
</dbReference>
<dbReference type="InterPro" id="IPR039672">
    <property type="entry name" value="MFS_2"/>
</dbReference>
<feature type="transmembrane region" description="Helical" evidence="4">
    <location>
        <begin position="420"/>
        <end position="446"/>
    </location>
</feature>
<feature type="transmembrane region" description="Helical" evidence="4">
    <location>
        <begin position="312"/>
        <end position="331"/>
    </location>
</feature>
<dbReference type="SUPFAM" id="SSF103473">
    <property type="entry name" value="MFS general substrate transporter"/>
    <property type="match status" value="1"/>
</dbReference>
<reference evidence="5" key="2">
    <citation type="submission" date="2025-09" db="UniProtKB">
        <authorList>
            <consortium name="Ensembl"/>
        </authorList>
    </citation>
    <scope>IDENTIFICATION</scope>
</reference>
<feature type="compositionally biased region" description="Basic and acidic residues" evidence="3">
    <location>
        <begin position="522"/>
        <end position="546"/>
    </location>
</feature>
<comment type="subcellular location">
    <subcellularLocation>
        <location evidence="1">Membrane</location>
        <topology evidence="1">Multi-pass membrane protein</topology>
    </subcellularLocation>
</comment>
<keyword evidence="4" id="KW-0472">Membrane</keyword>
<comment type="similarity">
    <text evidence="2">Belongs to the major facilitator superfamily.</text>
</comment>
<feature type="transmembrane region" description="Helical" evidence="4">
    <location>
        <begin position="107"/>
        <end position="127"/>
    </location>
</feature>
<sequence>KTTTFFSFNNSFYFLAPFTSPKDTLQLRTHQPSNLKKLCYAAGGVPYQITTVAMGVSLQIFLLDVVQMEPFYVSMILLMSRAWDAVTDPLVGFLVSRSRWTPIGKLSPWLVLSTPFAVLSYVLLWFVPQASLSAAQIMLWFLAVACLFETLMSCFNVPYLSLNMFLGGTKRERDSATAYRMSVEMVAMLLASIIQGRVVAVYNSEKQKNCEQLELVQETKRAFLTSALVIGALFFLCSLIIFLGVKEQKCKPLILSTVIRRLPFLTSFKKLVCFVPYHRLVLAFTISTLAYQMSLGNFALFCRFCLNYRKKMTIFIGLSLFIPAVILVACVPSNLTVFIMMCAVMGFSVATVFLLPWSMLPDVVDEFAMRNPDCKDLEPLFFSCYAFCNKLAGGLAAGASTMTLQFVGYKSGACNHSDEVVTALIVMFSPVPVALLLLGMFAFLFYPINERQSSQQQEQIFTVDSQRLSSSYEQKDGVEETSCASASATHASSDKIKIIKSNRAPGKYSRPKCLVHPNLHLHSADDNEKRESTETNPKDKSKATWV</sequence>
<feature type="transmembrane region" description="Helical" evidence="4">
    <location>
        <begin position="38"/>
        <end position="60"/>
    </location>
</feature>
<evidence type="ECO:0000313" key="5">
    <source>
        <dbReference type="Ensembl" id="ENSNMLP00000014262.1"/>
    </source>
</evidence>
<evidence type="ECO:0000256" key="3">
    <source>
        <dbReference type="SAM" id="MobiDB-lite"/>
    </source>
</evidence>
<evidence type="ECO:0000256" key="2">
    <source>
        <dbReference type="ARBA" id="ARBA00008335"/>
    </source>
</evidence>
<feature type="transmembrane region" description="Helical" evidence="4">
    <location>
        <begin position="183"/>
        <end position="202"/>
    </location>
</feature>
<accession>A0A8C6T317</accession>
<feature type="transmembrane region" description="Helical" evidence="4">
    <location>
        <begin position="139"/>
        <end position="162"/>
    </location>
</feature>
<dbReference type="PANTHER" id="PTHR11328">
    <property type="entry name" value="MAJOR FACILITATOR SUPERFAMILY DOMAIN-CONTAINING PROTEIN"/>
    <property type="match status" value="1"/>
</dbReference>
<dbReference type="GO" id="GO:0005886">
    <property type="term" value="C:plasma membrane"/>
    <property type="evidence" value="ECO:0007669"/>
    <property type="project" value="TreeGrafter"/>
</dbReference>